<dbReference type="Proteomes" id="UP000244722">
    <property type="component" value="Unassembled WGS sequence"/>
</dbReference>
<dbReference type="AlphaFoldDB" id="A0A2T7A5G7"/>
<feature type="domain" description="HNH nuclease" evidence="1">
    <location>
        <begin position="112"/>
        <end position="189"/>
    </location>
</feature>
<dbReference type="Pfam" id="PF13391">
    <property type="entry name" value="HNH_2"/>
    <property type="match status" value="1"/>
</dbReference>
<comment type="caution">
    <text evidence="3">The sequence shown here is derived from an EMBL/GenBank/DDBJ whole genome shotgun (WGS) entry which is preliminary data.</text>
</comment>
<organism evidence="3 4">
    <name type="scientific">Tuber borchii</name>
    <name type="common">White truffle</name>
    <dbReference type="NCBI Taxonomy" id="42251"/>
    <lineage>
        <taxon>Eukaryota</taxon>
        <taxon>Fungi</taxon>
        <taxon>Dikarya</taxon>
        <taxon>Ascomycota</taxon>
        <taxon>Pezizomycotina</taxon>
        <taxon>Pezizomycetes</taxon>
        <taxon>Pezizales</taxon>
        <taxon>Tuberaceae</taxon>
        <taxon>Tuber</taxon>
    </lineage>
</organism>
<proteinExistence type="predicted"/>
<keyword evidence="4" id="KW-1185">Reference proteome</keyword>
<evidence type="ECO:0000313" key="4">
    <source>
        <dbReference type="Proteomes" id="UP000244722"/>
    </source>
</evidence>
<feature type="domain" description="DUF7881" evidence="2">
    <location>
        <begin position="5"/>
        <end position="78"/>
    </location>
</feature>
<evidence type="ECO:0000259" key="2">
    <source>
        <dbReference type="Pfam" id="PF25324"/>
    </source>
</evidence>
<evidence type="ECO:0000313" key="3">
    <source>
        <dbReference type="EMBL" id="PUU82983.1"/>
    </source>
</evidence>
<dbReference type="InterPro" id="IPR057203">
    <property type="entry name" value="DUF7881"/>
</dbReference>
<protein>
    <recommendedName>
        <fullName evidence="5">HNH nuclease domain-containing protein</fullName>
    </recommendedName>
</protein>
<dbReference type="Pfam" id="PF25324">
    <property type="entry name" value="DUF7881"/>
    <property type="match status" value="1"/>
</dbReference>
<feature type="non-terminal residue" evidence="3">
    <location>
        <position position="1"/>
    </location>
</feature>
<accession>A0A2T7A5G7</accession>
<reference evidence="3 4" key="1">
    <citation type="submission" date="2017-04" db="EMBL/GenBank/DDBJ databases">
        <title>Draft genome sequence of Tuber borchii Vittad., a whitish edible truffle.</title>
        <authorList>
            <consortium name="DOE Joint Genome Institute"/>
            <person name="Murat C."/>
            <person name="Kuo A."/>
            <person name="Barry K.W."/>
            <person name="Clum A."/>
            <person name="Dockter R.B."/>
            <person name="Fauchery L."/>
            <person name="Iotti M."/>
            <person name="Kohler A."/>
            <person name="Labutti K."/>
            <person name="Lindquist E.A."/>
            <person name="Lipzen A."/>
            <person name="Ohm R.A."/>
            <person name="Wang M."/>
            <person name="Grigoriev I.V."/>
            <person name="Zambonelli A."/>
            <person name="Martin F.M."/>
        </authorList>
    </citation>
    <scope>NUCLEOTIDE SEQUENCE [LARGE SCALE GENOMIC DNA]</scope>
    <source>
        <strain evidence="3 4">Tbo3840</strain>
    </source>
</reference>
<evidence type="ECO:0008006" key="5">
    <source>
        <dbReference type="Google" id="ProtNLM"/>
    </source>
</evidence>
<dbReference type="EMBL" id="NESQ01000019">
    <property type="protein sequence ID" value="PUU82983.1"/>
    <property type="molecule type" value="Genomic_DNA"/>
</dbReference>
<dbReference type="OrthoDB" id="2142759at2759"/>
<dbReference type="STRING" id="42251.A0A2T7A5G7"/>
<dbReference type="InterPro" id="IPR003615">
    <property type="entry name" value="HNH_nuc"/>
</dbReference>
<evidence type="ECO:0000259" key="1">
    <source>
        <dbReference type="Pfam" id="PF13391"/>
    </source>
</evidence>
<feature type="non-terminal residue" evidence="3">
    <location>
        <position position="191"/>
    </location>
</feature>
<name>A0A2T7A5G7_TUBBO</name>
<sequence length="191" mass="21170">SRALGRNVHIYSARDTNTVLGSLFATNGMTNANFYSMVEIAFIFDEGYTLCGESGTNVERDNHPLQAGRYPINTADSLRVNNEPLLVRTGSLSAQAPPKEFLVEVRERDSQCVITGQPVLNAVYAVYGRDGYSATPIYPLAHEQRWLTHGYDSWITIPGARGSISSVQNGMLLRDDISLHFECYHLSINPD</sequence>
<gene>
    <name evidence="3" type="ORF">B9Z19DRAFT_934144</name>
</gene>